<reference evidence="1" key="1">
    <citation type="submission" date="2020-06" db="EMBL/GenBank/DDBJ databases">
        <title>Draft genome of Bugula neritina, a colonial animal packing powerful symbionts and potential medicines.</title>
        <authorList>
            <person name="Rayko M."/>
        </authorList>
    </citation>
    <scope>NUCLEOTIDE SEQUENCE [LARGE SCALE GENOMIC DNA]</scope>
    <source>
        <strain evidence="1">Kwan_BN1</strain>
    </source>
</reference>
<accession>A0A7J7JRR7</accession>
<gene>
    <name evidence="1" type="ORF">EB796_013058</name>
</gene>
<dbReference type="EMBL" id="VXIV02001929">
    <property type="protein sequence ID" value="KAF6028645.1"/>
    <property type="molecule type" value="Genomic_DNA"/>
</dbReference>
<proteinExistence type="predicted"/>
<evidence type="ECO:0000313" key="2">
    <source>
        <dbReference type="Proteomes" id="UP000593567"/>
    </source>
</evidence>
<dbReference type="Proteomes" id="UP000593567">
    <property type="component" value="Unassembled WGS sequence"/>
</dbReference>
<sequence length="183" mass="21064">MQKTATTQRNVITALARQIDLKVAAIHDHSNYKGTVGMGELIAVLNGVEFRTRHNDYKMRMPSRTSKKYGATENILTPQYPRRFRLEEDLSPRVANGKKFDDQFYERAARFSLYEDVKDNFNRKDAYNRPFVGTFLDLLMAEIPGKDNYPAKLTDNAFNEMAYEIDANLTAKPAPLNVGYYHK</sequence>
<protein>
    <submittedName>
        <fullName evidence="1">Uncharacterized protein</fullName>
    </submittedName>
</protein>
<evidence type="ECO:0000313" key="1">
    <source>
        <dbReference type="EMBL" id="KAF6028645.1"/>
    </source>
</evidence>
<keyword evidence="2" id="KW-1185">Reference proteome</keyword>
<comment type="caution">
    <text evidence="1">The sequence shown here is derived from an EMBL/GenBank/DDBJ whole genome shotgun (WGS) entry which is preliminary data.</text>
</comment>
<organism evidence="1 2">
    <name type="scientific">Bugula neritina</name>
    <name type="common">Brown bryozoan</name>
    <name type="synonym">Sertularia neritina</name>
    <dbReference type="NCBI Taxonomy" id="10212"/>
    <lineage>
        <taxon>Eukaryota</taxon>
        <taxon>Metazoa</taxon>
        <taxon>Spiralia</taxon>
        <taxon>Lophotrochozoa</taxon>
        <taxon>Bryozoa</taxon>
        <taxon>Gymnolaemata</taxon>
        <taxon>Cheilostomatida</taxon>
        <taxon>Flustrina</taxon>
        <taxon>Buguloidea</taxon>
        <taxon>Bugulidae</taxon>
        <taxon>Bugula</taxon>
    </lineage>
</organism>
<name>A0A7J7JRR7_BUGNE</name>
<dbReference type="AlphaFoldDB" id="A0A7J7JRR7"/>